<dbReference type="InterPro" id="IPR008927">
    <property type="entry name" value="6-PGluconate_DH-like_C_sf"/>
</dbReference>
<dbReference type="PANTHER" id="PTHR21708">
    <property type="entry name" value="PROBABLE 2-DEHYDROPANTOATE 2-REDUCTASE"/>
    <property type="match status" value="1"/>
</dbReference>
<dbReference type="InterPro" id="IPR051402">
    <property type="entry name" value="KPR-Related"/>
</dbReference>
<dbReference type="InterPro" id="IPR013328">
    <property type="entry name" value="6PGD_dom2"/>
</dbReference>
<sequence length="333" mass="35911">MMWSTVGIHLEGIAISAYNDALVQDIGIEFQSDRLGSTTEGPWKPYRVVRTIEEAADTTYAFIVLATKCIPEVLPTEAILSPLLSHISSTPATSPTTIVLLQNGIGIEDKLLAYLASANDLDKRVAVVSGCAWVDATSVDGGRKVTQFGNERLVLGAHKYDAGGLDGEKSLQEFCDILKQAGANAVPVDDIDAARWRKVLWNASFSTICTLTRTNVGHVLALQSGRDELAAIMHEVLTVARASLSSTAAAALPDTVVQDVINNENPKSVFKPSMLVDLEAGRPMEVEAIVGGVLRKAQTAKVHVPKLELIYTGLSLIQRQILETREKQSQPLK</sequence>
<name>A0A4R0RTL8_9APHY</name>
<dbReference type="Gene3D" id="3.40.50.720">
    <property type="entry name" value="NAD(P)-binding Rossmann-like Domain"/>
    <property type="match status" value="1"/>
</dbReference>
<reference evidence="3 4" key="1">
    <citation type="submission" date="2018-11" db="EMBL/GenBank/DDBJ databases">
        <title>Genome assembly of Steccherinum ochraceum LE-BIN_3174, the white-rot fungus of the Steccherinaceae family (The Residual Polyporoid clade, Polyporales, Basidiomycota).</title>
        <authorList>
            <person name="Fedorova T.V."/>
            <person name="Glazunova O.A."/>
            <person name="Landesman E.O."/>
            <person name="Moiseenko K.V."/>
            <person name="Psurtseva N.V."/>
            <person name="Savinova O.S."/>
            <person name="Shakhova N.V."/>
            <person name="Tyazhelova T.V."/>
            <person name="Vasina D.V."/>
        </authorList>
    </citation>
    <scope>NUCLEOTIDE SEQUENCE [LARGE SCALE GENOMIC DNA]</scope>
    <source>
        <strain evidence="3 4">LE-BIN_3174</strain>
    </source>
</reference>
<evidence type="ECO:0000313" key="3">
    <source>
        <dbReference type="EMBL" id="TCD70743.1"/>
    </source>
</evidence>
<dbReference type="Pfam" id="PF02558">
    <property type="entry name" value="ApbA"/>
    <property type="match status" value="1"/>
</dbReference>
<comment type="caution">
    <text evidence="3">The sequence shown here is derived from an EMBL/GenBank/DDBJ whole genome shotgun (WGS) entry which is preliminary data.</text>
</comment>
<proteinExistence type="predicted"/>
<dbReference type="OrthoDB" id="3609at2759"/>
<evidence type="ECO:0000259" key="2">
    <source>
        <dbReference type="Pfam" id="PF08546"/>
    </source>
</evidence>
<feature type="domain" description="Ketopantoate reductase C-terminal" evidence="2">
    <location>
        <begin position="190"/>
        <end position="315"/>
    </location>
</feature>
<dbReference type="Gene3D" id="1.10.1040.10">
    <property type="entry name" value="N-(1-d-carboxylethyl)-l-norvaline Dehydrogenase, domain 2"/>
    <property type="match status" value="1"/>
</dbReference>
<accession>A0A4R0RTL8</accession>
<keyword evidence="4" id="KW-1185">Reference proteome</keyword>
<organism evidence="3 4">
    <name type="scientific">Steccherinum ochraceum</name>
    <dbReference type="NCBI Taxonomy" id="92696"/>
    <lineage>
        <taxon>Eukaryota</taxon>
        <taxon>Fungi</taxon>
        <taxon>Dikarya</taxon>
        <taxon>Basidiomycota</taxon>
        <taxon>Agaricomycotina</taxon>
        <taxon>Agaricomycetes</taxon>
        <taxon>Polyporales</taxon>
        <taxon>Steccherinaceae</taxon>
        <taxon>Steccherinum</taxon>
    </lineage>
</organism>
<dbReference type="InterPro" id="IPR013752">
    <property type="entry name" value="KPA_reductase"/>
</dbReference>
<evidence type="ECO:0000259" key="1">
    <source>
        <dbReference type="Pfam" id="PF02558"/>
    </source>
</evidence>
<dbReference type="EMBL" id="RWJN01000015">
    <property type="protein sequence ID" value="TCD70743.1"/>
    <property type="molecule type" value="Genomic_DNA"/>
</dbReference>
<dbReference type="STRING" id="92696.A0A4R0RTL8"/>
<dbReference type="PANTHER" id="PTHR21708:SF43">
    <property type="entry name" value="KETOPANTOATE REDUCTASE C-TERMINAL DOMAIN-CONTAINING PROTEIN"/>
    <property type="match status" value="1"/>
</dbReference>
<evidence type="ECO:0008006" key="5">
    <source>
        <dbReference type="Google" id="ProtNLM"/>
    </source>
</evidence>
<feature type="domain" description="Ketopantoate reductase N-terminal" evidence="1">
    <location>
        <begin position="50"/>
        <end position="158"/>
    </location>
</feature>
<dbReference type="Proteomes" id="UP000292702">
    <property type="component" value="Unassembled WGS sequence"/>
</dbReference>
<dbReference type="AlphaFoldDB" id="A0A4R0RTL8"/>
<dbReference type="GO" id="GO:0005737">
    <property type="term" value="C:cytoplasm"/>
    <property type="evidence" value="ECO:0007669"/>
    <property type="project" value="TreeGrafter"/>
</dbReference>
<dbReference type="FunFam" id="1.10.1040.10:FF:000017">
    <property type="entry name" value="2-dehydropantoate 2-reductase"/>
    <property type="match status" value="1"/>
</dbReference>
<dbReference type="SUPFAM" id="SSF48179">
    <property type="entry name" value="6-phosphogluconate dehydrogenase C-terminal domain-like"/>
    <property type="match status" value="1"/>
</dbReference>
<dbReference type="Pfam" id="PF08546">
    <property type="entry name" value="ApbA_C"/>
    <property type="match status" value="1"/>
</dbReference>
<protein>
    <recommendedName>
        <fullName evidence="5">2-dehydropantoate 2-reductase</fullName>
    </recommendedName>
</protein>
<dbReference type="InterPro" id="IPR013332">
    <property type="entry name" value="KPR_N"/>
</dbReference>
<evidence type="ECO:0000313" key="4">
    <source>
        <dbReference type="Proteomes" id="UP000292702"/>
    </source>
</evidence>
<gene>
    <name evidence="3" type="ORF">EIP91_001772</name>
</gene>